<name>A0ABT3C058_9PSED</name>
<keyword evidence="2" id="KW-1185">Reference proteome</keyword>
<evidence type="ECO:0000313" key="1">
    <source>
        <dbReference type="EMBL" id="MCV4378464.1"/>
    </source>
</evidence>
<dbReference type="SUPFAM" id="SSF141571">
    <property type="entry name" value="Pentapeptide repeat-like"/>
    <property type="match status" value="1"/>
</dbReference>
<dbReference type="RefSeq" id="WP_232849548.1">
    <property type="nucleotide sequence ID" value="NZ_JAFGZD010000016.1"/>
</dbReference>
<reference evidence="1 2" key="1">
    <citation type="submission" date="2022-10" db="EMBL/GenBank/DDBJ databases">
        <title>Characterization of Pseudomonas capsici strains from pepper and tomato in Georgia.</title>
        <authorList>
            <person name="Zhao M."/>
            <person name="Dutta B."/>
        </authorList>
    </citation>
    <scope>NUCLEOTIDE SEQUENCE [LARGE SCALE GENOMIC DNA]</scope>
    <source>
        <strain evidence="1 2">Pc20-5</strain>
    </source>
</reference>
<dbReference type="GeneID" id="93563097"/>
<gene>
    <name evidence="1" type="ORF">OH718_17840</name>
</gene>
<evidence type="ECO:0000313" key="2">
    <source>
        <dbReference type="Proteomes" id="UP001207294"/>
    </source>
</evidence>
<dbReference type="Proteomes" id="UP001207294">
    <property type="component" value="Unassembled WGS sequence"/>
</dbReference>
<accession>A0ABT3C058</accession>
<dbReference type="InterPro" id="IPR001646">
    <property type="entry name" value="5peptide_repeat"/>
</dbReference>
<dbReference type="Pfam" id="PF00805">
    <property type="entry name" value="Pentapeptide"/>
    <property type="match status" value="1"/>
</dbReference>
<dbReference type="EMBL" id="JAOXML010000015">
    <property type="protein sequence ID" value="MCV4378464.1"/>
    <property type="molecule type" value="Genomic_DNA"/>
</dbReference>
<protein>
    <submittedName>
        <fullName evidence="1">Pentapeptide repeat-containing protein</fullName>
    </submittedName>
</protein>
<comment type="caution">
    <text evidence="1">The sequence shown here is derived from an EMBL/GenBank/DDBJ whole genome shotgun (WGS) entry which is preliminary data.</text>
</comment>
<organism evidence="1 2">
    <name type="scientific">Pseudomonas capsici</name>
    <dbReference type="NCBI Taxonomy" id="2810614"/>
    <lineage>
        <taxon>Bacteria</taxon>
        <taxon>Pseudomonadati</taxon>
        <taxon>Pseudomonadota</taxon>
        <taxon>Gammaproteobacteria</taxon>
        <taxon>Pseudomonadales</taxon>
        <taxon>Pseudomonadaceae</taxon>
        <taxon>Pseudomonas</taxon>
    </lineage>
</organism>
<proteinExistence type="predicted"/>
<sequence>MKFPQTPSLSAFKSDATVLLRDLRDGCPSAFDRAIRAQLISPGPASRAICLRILAKEYGMQYREITAYDQMISRYADHCYSQGFWRKPYVGEFRRARFLLQFDALVECLRDQVPLAVAADKRGVDFAGFHFSSLLFARINRVLKRKNVPDYSYLQAPDSLVHYDWFHDVKKASHANFSNAKFYTITADPVVQPGAYGWRTDFSYTDLRGVDLRGAYLRGACFLGAKVDGADLRNANINDCIFTGAIGAFVSGDILYHNWDVGPKGVVPWLPDDENYLDI</sequence>
<dbReference type="Gene3D" id="2.160.20.80">
    <property type="entry name" value="E3 ubiquitin-protein ligase SopA"/>
    <property type="match status" value="1"/>
</dbReference>